<dbReference type="AlphaFoldDB" id="A0AA39UYJ8"/>
<reference evidence="2" key="1">
    <citation type="submission" date="2023-06" db="EMBL/GenBank/DDBJ databases">
        <authorList>
            <consortium name="Lawrence Berkeley National Laboratory"/>
            <person name="Ahrendt S."/>
            <person name="Sahu N."/>
            <person name="Indic B."/>
            <person name="Wong-Bajracharya J."/>
            <person name="Merenyi Z."/>
            <person name="Ke H.-M."/>
            <person name="Monk M."/>
            <person name="Kocsube S."/>
            <person name="Drula E."/>
            <person name="Lipzen A."/>
            <person name="Balint B."/>
            <person name="Henrissat B."/>
            <person name="Andreopoulos B."/>
            <person name="Martin F.M."/>
            <person name="Harder C.B."/>
            <person name="Rigling D."/>
            <person name="Ford K.L."/>
            <person name="Foster G.D."/>
            <person name="Pangilinan J."/>
            <person name="Papanicolaou A."/>
            <person name="Barry K."/>
            <person name="LaButti K."/>
            <person name="Viragh M."/>
            <person name="Koriabine M."/>
            <person name="Yan M."/>
            <person name="Riley R."/>
            <person name="Champramary S."/>
            <person name="Plett K.L."/>
            <person name="Tsai I.J."/>
            <person name="Slot J."/>
            <person name="Sipos G."/>
            <person name="Plett J."/>
            <person name="Nagy L.G."/>
            <person name="Grigoriev I.V."/>
        </authorList>
    </citation>
    <scope>NUCLEOTIDE SEQUENCE</scope>
    <source>
        <strain evidence="2">HWK02</strain>
    </source>
</reference>
<name>A0AA39UYJ8_9AGAR</name>
<evidence type="ECO:0000313" key="2">
    <source>
        <dbReference type="EMBL" id="KAK0498375.1"/>
    </source>
</evidence>
<protein>
    <submittedName>
        <fullName evidence="2">Uncharacterized protein</fullName>
    </submittedName>
</protein>
<proteinExistence type="predicted"/>
<feature type="region of interest" description="Disordered" evidence="1">
    <location>
        <begin position="86"/>
        <end position="115"/>
    </location>
</feature>
<keyword evidence="3" id="KW-1185">Reference proteome</keyword>
<evidence type="ECO:0000256" key="1">
    <source>
        <dbReference type="SAM" id="MobiDB-lite"/>
    </source>
</evidence>
<sequence length="140" mass="16033">MGQRKRDRVAATFRRILDVALCYVILAVTVSAPHPLASFIQTTITSIMNNSTLPTSDAALRNLEKQIQKESKMEDSAVKHSLKTWRVQKRESRKRTRALTKLGKASQNAKKKSSQLLRHLTRRHISTTLQLPNLMTRRRT</sequence>
<accession>A0AA39UYJ8</accession>
<feature type="compositionally biased region" description="Basic residues" evidence="1">
    <location>
        <begin position="86"/>
        <end position="98"/>
    </location>
</feature>
<organism evidence="2 3">
    <name type="scientific">Armillaria luteobubalina</name>
    <dbReference type="NCBI Taxonomy" id="153913"/>
    <lineage>
        <taxon>Eukaryota</taxon>
        <taxon>Fungi</taxon>
        <taxon>Dikarya</taxon>
        <taxon>Basidiomycota</taxon>
        <taxon>Agaricomycotina</taxon>
        <taxon>Agaricomycetes</taxon>
        <taxon>Agaricomycetidae</taxon>
        <taxon>Agaricales</taxon>
        <taxon>Marasmiineae</taxon>
        <taxon>Physalacriaceae</taxon>
        <taxon>Armillaria</taxon>
    </lineage>
</organism>
<comment type="caution">
    <text evidence="2">The sequence shown here is derived from an EMBL/GenBank/DDBJ whole genome shotgun (WGS) entry which is preliminary data.</text>
</comment>
<dbReference type="Proteomes" id="UP001175228">
    <property type="component" value="Unassembled WGS sequence"/>
</dbReference>
<gene>
    <name evidence="2" type="ORF">EDD18DRAFT_86559</name>
</gene>
<evidence type="ECO:0000313" key="3">
    <source>
        <dbReference type="Proteomes" id="UP001175228"/>
    </source>
</evidence>
<dbReference type="EMBL" id="JAUEPU010000011">
    <property type="protein sequence ID" value="KAK0498375.1"/>
    <property type="molecule type" value="Genomic_DNA"/>
</dbReference>